<dbReference type="Pfam" id="PF07883">
    <property type="entry name" value="Cupin_2"/>
    <property type="match status" value="1"/>
</dbReference>
<reference evidence="3 4" key="1">
    <citation type="submission" date="2022-09" db="EMBL/GenBank/DDBJ databases">
        <title>Chelativorans salina sp. nov., a novel slightly halophilic bacterium isolated from a saline lake sediment enrichment.</title>
        <authorList>
            <person name="Gao L."/>
            <person name="Fang B.-Z."/>
            <person name="Li W.-J."/>
        </authorList>
    </citation>
    <scope>NUCLEOTIDE SEQUENCE [LARGE SCALE GENOMIC DNA]</scope>
    <source>
        <strain evidence="3 4">EGI FJ00035</strain>
    </source>
</reference>
<dbReference type="Gene3D" id="2.60.120.10">
    <property type="entry name" value="Jelly Rolls"/>
    <property type="match status" value="1"/>
</dbReference>
<organism evidence="3 4">
    <name type="scientific">Chelativorans salis</name>
    <dbReference type="NCBI Taxonomy" id="2978478"/>
    <lineage>
        <taxon>Bacteria</taxon>
        <taxon>Pseudomonadati</taxon>
        <taxon>Pseudomonadota</taxon>
        <taxon>Alphaproteobacteria</taxon>
        <taxon>Hyphomicrobiales</taxon>
        <taxon>Phyllobacteriaceae</taxon>
        <taxon>Chelativorans</taxon>
    </lineage>
</organism>
<dbReference type="SUPFAM" id="SSF51182">
    <property type="entry name" value="RmlC-like cupins"/>
    <property type="match status" value="1"/>
</dbReference>
<dbReference type="InterPro" id="IPR013096">
    <property type="entry name" value="Cupin_2"/>
</dbReference>
<evidence type="ECO:0000256" key="1">
    <source>
        <dbReference type="SAM" id="SignalP"/>
    </source>
</evidence>
<dbReference type="EMBL" id="JAOCZP010000001">
    <property type="protein sequence ID" value="MCT7373742.1"/>
    <property type="molecule type" value="Genomic_DNA"/>
</dbReference>
<accession>A0ABT2LHE2</accession>
<name>A0ABT2LHE2_9HYPH</name>
<dbReference type="Proteomes" id="UP001320831">
    <property type="component" value="Unassembled WGS sequence"/>
</dbReference>
<gene>
    <name evidence="3" type="ORF">N5A92_01595</name>
</gene>
<protein>
    <submittedName>
        <fullName evidence="3">Cupin domain-containing protein</fullName>
    </submittedName>
</protein>
<evidence type="ECO:0000259" key="2">
    <source>
        <dbReference type="Pfam" id="PF07883"/>
    </source>
</evidence>
<keyword evidence="4" id="KW-1185">Reference proteome</keyword>
<dbReference type="PANTHER" id="PTHR38599">
    <property type="entry name" value="CUPIN DOMAIN PROTEIN (AFU_ORTHOLOGUE AFUA_3G13620)"/>
    <property type="match status" value="1"/>
</dbReference>
<feature type="signal peptide" evidence="1">
    <location>
        <begin position="1"/>
        <end position="20"/>
    </location>
</feature>
<evidence type="ECO:0000313" key="4">
    <source>
        <dbReference type="Proteomes" id="UP001320831"/>
    </source>
</evidence>
<keyword evidence="1" id="KW-0732">Signal</keyword>
<sequence length="137" mass="14466">MTMKLTSFAACAALAMGAAAAGMTGATAQEAKTTPVLNTELVGVEGTEANIVLFDVEAGWETERHIHPGHVFVYVTEGTIDVDVEGEELRTVSAGEAFYELPDKPMVARTASADEGARFIVFQIGPTGEPIMVPHTQ</sequence>
<comment type="caution">
    <text evidence="3">The sequence shown here is derived from an EMBL/GenBank/DDBJ whole genome shotgun (WGS) entry which is preliminary data.</text>
</comment>
<dbReference type="InterPro" id="IPR014710">
    <property type="entry name" value="RmlC-like_jellyroll"/>
</dbReference>
<feature type="chain" id="PRO_5046625022" evidence="1">
    <location>
        <begin position="21"/>
        <end position="137"/>
    </location>
</feature>
<dbReference type="RefSeq" id="WP_260900068.1">
    <property type="nucleotide sequence ID" value="NZ_JAOCZP010000001.1"/>
</dbReference>
<dbReference type="PANTHER" id="PTHR38599:SF1">
    <property type="entry name" value="CUPIN DOMAIN PROTEIN (AFU_ORTHOLOGUE AFUA_3G13620)"/>
    <property type="match status" value="1"/>
</dbReference>
<dbReference type="InterPro" id="IPR011051">
    <property type="entry name" value="RmlC_Cupin_sf"/>
</dbReference>
<evidence type="ECO:0000313" key="3">
    <source>
        <dbReference type="EMBL" id="MCT7373742.1"/>
    </source>
</evidence>
<feature type="domain" description="Cupin type-2" evidence="2">
    <location>
        <begin position="53"/>
        <end position="105"/>
    </location>
</feature>
<proteinExistence type="predicted"/>